<dbReference type="EMBL" id="JAYXHS010000002">
    <property type="protein sequence ID" value="MEC5386477.1"/>
    <property type="molecule type" value="Genomic_DNA"/>
</dbReference>
<gene>
    <name evidence="2" type="ORF">VVD49_12135</name>
</gene>
<evidence type="ECO:0008006" key="4">
    <source>
        <dbReference type="Google" id="ProtNLM"/>
    </source>
</evidence>
<feature type="chain" id="PRO_5046866512" description="Penicillin-binding protein activator LpoB" evidence="1">
    <location>
        <begin position="22"/>
        <end position="116"/>
    </location>
</feature>
<evidence type="ECO:0000313" key="2">
    <source>
        <dbReference type="EMBL" id="MEC5386477.1"/>
    </source>
</evidence>
<sequence>MTRQFRLIASLCLCTSLAACVYPYPAPYTTTMVPASFDRSWDAALGAAADAGVQISSADQASGRITGSKAGASVVILLLRQNDGSLQVSFNAPDSREINPTLNDRWLSAYNRRMGR</sequence>
<name>A0ABU6K3K4_9RHOO</name>
<dbReference type="PROSITE" id="PS51257">
    <property type="entry name" value="PROKAR_LIPOPROTEIN"/>
    <property type="match status" value="1"/>
</dbReference>
<accession>A0ABU6K3K4</accession>
<reference evidence="2 3" key="1">
    <citation type="submission" date="2024-01" db="EMBL/GenBank/DDBJ databases">
        <title>Uliginosibacterium soil sp. nov.</title>
        <authorList>
            <person name="Lv Y."/>
        </authorList>
    </citation>
    <scope>NUCLEOTIDE SEQUENCE [LARGE SCALE GENOMIC DNA]</scope>
    <source>
        <strain evidence="2 3">H3</strain>
    </source>
</reference>
<keyword evidence="1" id="KW-0732">Signal</keyword>
<keyword evidence="3" id="KW-1185">Reference proteome</keyword>
<protein>
    <recommendedName>
        <fullName evidence="4">Penicillin-binding protein activator LpoB</fullName>
    </recommendedName>
</protein>
<proteinExistence type="predicted"/>
<evidence type="ECO:0000256" key="1">
    <source>
        <dbReference type="SAM" id="SignalP"/>
    </source>
</evidence>
<evidence type="ECO:0000313" key="3">
    <source>
        <dbReference type="Proteomes" id="UP001331561"/>
    </source>
</evidence>
<organism evidence="2 3">
    <name type="scientific">Uliginosibacterium silvisoli</name>
    <dbReference type="NCBI Taxonomy" id="3114758"/>
    <lineage>
        <taxon>Bacteria</taxon>
        <taxon>Pseudomonadati</taxon>
        <taxon>Pseudomonadota</taxon>
        <taxon>Betaproteobacteria</taxon>
        <taxon>Rhodocyclales</taxon>
        <taxon>Zoogloeaceae</taxon>
        <taxon>Uliginosibacterium</taxon>
    </lineage>
</organism>
<feature type="signal peptide" evidence="1">
    <location>
        <begin position="1"/>
        <end position="21"/>
    </location>
</feature>
<comment type="caution">
    <text evidence="2">The sequence shown here is derived from an EMBL/GenBank/DDBJ whole genome shotgun (WGS) entry which is preliminary data.</text>
</comment>
<dbReference type="RefSeq" id="WP_327599442.1">
    <property type="nucleotide sequence ID" value="NZ_JAYXHS010000002.1"/>
</dbReference>
<dbReference type="Proteomes" id="UP001331561">
    <property type="component" value="Unassembled WGS sequence"/>
</dbReference>